<dbReference type="Gene3D" id="3.50.50.60">
    <property type="entry name" value="FAD/NAD(P)-binding domain"/>
    <property type="match status" value="1"/>
</dbReference>
<dbReference type="InterPro" id="IPR002938">
    <property type="entry name" value="FAD-bd"/>
</dbReference>
<name>A0A6H1Q2D0_9PROT</name>
<organism evidence="2 3">
    <name type="scientific">Candidatus Pelagibacter giovannonii</name>
    <dbReference type="NCBI Taxonomy" id="2563896"/>
    <lineage>
        <taxon>Bacteria</taxon>
        <taxon>Pseudomonadati</taxon>
        <taxon>Pseudomonadota</taxon>
        <taxon>Alphaproteobacteria</taxon>
        <taxon>Candidatus Pelagibacterales</taxon>
        <taxon>Candidatus Pelagibacteraceae</taxon>
        <taxon>Candidatus Pelagibacter</taxon>
    </lineage>
</organism>
<evidence type="ECO:0000259" key="1">
    <source>
        <dbReference type="Pfam" id="PF01494"/>
    </source>
</evidence>
<dbReference type="KEGG" id="peg:E5R92_04690"/>
<dbReference type="Pfam" id="PF01494">
    <property type="entry name" value="FAD_binding_3"/>
    <property type="match status" value="1"/>
</dbReference>
<reference evidence="2 3" key="1">
    <citation type="journal article" date="2020" name="Nat. Microbiol.">
        <title>Lysogenic host-virus interactions in SAR11 marine bacteria.</title>
        <authorList>
            <person name="Morris R.M."/>
            <person name="Cain K.R."/>
            <person name="Hvorecny K.L."/>
            <person name="Kollman J.M."/>
        </authorList>
    </citation>
    <scope>NUCLEOTIDE SEQUENCE [LARGE SCALE GENOMIC DNA]</scope>
    <source>
        <strain evidence="2 3">NP1</strain>
    </source>
</reference>
<dbReference type="PRINTS" id="PR00420">
    <property type="entry name" value="RNGMNOXGNASE"/>
</dbReference>
<evidence type="ECO:0000313" key="3">
    <source>
        <dbReference type="Proteomes" id="UP000501094"/>
    </source>
</evidence>
<proteinExistence type="predicted"/>
<dbReference type="EMBL" id="CP038852">
    <property type="protein sequence ID" value="QIZ21077.1"/>
    <property type="molecule type" value="Genomic_DNA"/>
</dbReference>
<keyword evidence="3" id="KW-1185">Reference proteome</keyword>
<dbReference type="PANTHER" id="PTHR43876">
    <property type="entry name" value="UBIQUINONE BIOSYNTHESIS MONOOXYGENASE COQ6, MITOCHONDRIAL"/>
    <property type="match status" value="1"/>
</dbReference>
<dbReference type="Gene3D" id="3.30.9.10">
    <property type="entry name" value="D-Amino Acid Oxidase, subunit A, domain 2"/>
    <property type="match status" value="1"/>
</dbReference>
<feature type="domain" description="FAD-binding" evidence="1">
    <location>
        <begin position="202"/>
        <end position="297"/>
    </location>
</feature>
<dbReference type="AlphaFoldDB" id="A0A6H1Q2D0"/>
<protein>
    <submittedName>
        <fullName evidence="2">Ubiquinone biosynthesis protein UbiB</fullName>
    </submittedName>
</protein>
<gene>
    <name evidence="2" type="ORF">E5R92_04690</name>
</gene>
<sequence>MYHLIFIVKIKIIMNVCIIGEGLTALSLAKSLINKKINVHYYHKNRNSNFSSNRTIGISKSNFEFFKEKIFQISKNDYWKINRIEIYTDKIDTENLLKFENDKNDLFYIIKNDELLKSLNNELIKSKLFKKMILKKDINERFLNKKEYDLIINCDASNFLAKKYFTKKISKNYYNLAYTTILTHKKIENNTATQIFTKQGPIAFLPISNIETSVVYSIDIKNKKFDNTDVIDLINKNNPKYKINKINKLNSFELSSSNLRNYYHKNILAFGDMLHRVHPLAGQGFNMTIRDLRILTKLIEDKIELGIQLDSYILDEFEKKTKGKNFVFSKAIDLIYESFNLDKKIQNKSFSKILKGIGKNKNLNNYFIKLADTGMNF</sequence>
<accession>A0A6H1Q2D0</accession>
<dbReference type="InterPro" id="IPR051205">
    <property type="entry name" value="UbiH/COQ6_monooxygenase"/>
</dbReference>
<dbReference type="GO" id="GO:0071949">
    <property type="term" value="F:FAD binding"/>
    <property type="evidence" value="ECO:0007669"/>
    <property type="project" value="InterPro"/>
</dbReference>
<dbReference type="SUPFAM" id="SSF51905">
    <property type="entry name" value="FAD/NAD(P)-binding domain"/>
    <property type="match status" value="1"/>
</dbReference>
<evidence type="ECO:0000313" key="2">
    <source>
        <dbReference type="EMBL" id="QIZ21077.1"/>
    </source>
</evidence>
<dbReference type="PANTHER" id="PTHR43876:SF7">
    <property type="entry name" value="UBIQUINONE BIOSYNTHESIS MONOOXYGENASE COQ6, MITOCHONDRIAL"/>
    <property type="match status" value="1"/>
</dbReference>
<dbReference type="Proteomes" id="UP000501094">
    <property type="component" value="Chromosome"/>
</dbReference>
<keyword evidence="2" id="KW-0830">Ubiquinone</keyword>
<dbReference type="InterPro" id="IPR036188">
    <property type="entry name" value="FAD/NAD-bd_sf"/>
</dbReference>